<dbReference type="AlphaFoldDB" id="A0A8E3MEY7"/>
<dbReference type="NCBIfam" id="NF003445">
    <property type="entry name" value="PRK04987.1"/>
    <property type="match status" value="1"/>
</dbReference>
<name>A0A8E3MEY7_9PAST</name>
<keyword evidence="2 5" id="KW-0812">Transmembrane</keyword>
<protein>
    <recommendedName>
        <fullName evidence="5">Fumarate reductase subunit C</fullName>
    </recommendedName>
    <alternativeName>
        <fullName evidence="5">Quinol-fumarate reductase subunit C</fullName>
        <shortName evidence="5">QFR subunit C</shortName>
    </alternativeName>
</protein>
<comment type="subcellular location">
    <subcellularLocation>
        <location evidence="5">Cell membrane</location>
        <topology evidence="5">Multi-pass membrane protein</topology>
    </subcellularLocation>
</comment>
<evidence type="ECO:0000313" key="6">
    <source>
        <dbReference type="EMBL" id="QDJ14004.1"/>
    </source>
</evidence>
<dbReference type="SUPFAM" id="SSF81343">
    <property type="entry name" value="Fumarate reductase respiratory complex transmembrane subunits"/>
    <property type="match status" value="1"/>
</dbReference>
<feature type="transmembrane region" description="Helical" evidence="5">
    <location>
        <begin position="33"/>
        <end position="55"/>
    </location>
</feature>
<evidence type="ECO:0000256" key="1">
    <source>
        <dbReference type="ARBA" id="ARBA00022475"/>
    </source>
</evidence>
<proteinExistence type="inferred from homology"/>
<comment type="similarity">
    <text evidence="5">Belongs to the FrdC family.</text>
</comment>
<dbReference type="Pfam" id="PF02300">
    <property type="entry name" value="Fumarate_red_C"/>
    <property type="match status" value="1"/>
</dbReference>
<gene>
    <name evidence="5" type="primary">frdC</name>
    <name evidence="6" type="ORF">CEP48_00475</name>
</gene>
<dbReference type="InterPro" id="IPR003510">
    <property type="entry name" value="Fumarate_red_C"/>
</dbReference>
<keyword evidence="4 5" id="KW-0472">Membrane</keyword>
<keyword evidence="1 5" id="KW-1003">Cell membrane</keyword>
<reference evidence="6" key="1">
    <citation type="submission" date="2017-06" db="EMBL/GenBank/DDBJ databases">
        <title>Genome sequencing of pathogenic and non-pathogenic strains within Bisgaard taxon 40.</title>
        <authorList>
            <person name="Ladner J.T."/>
            <person name="Lovett S.P."/>
            <person name="Koroleva G."/>
            <person name="Lorch J.M."/>
        </authorList>
    </citation>
    <scope>NUCLEOTIDE SEQUENCE</scope>
    <source>
        <strain evidence="6">27576-1-I1</strain>
    </source>
</reference>
<evidence type="ECO:0000256" key="3">
    <source>
        <dbReference type="ARBA" id="ARBA00022989"/>
    </source>
</evidence>
<evidence type="ECO:0000256" key="4">
    <source>
        <dbReference type="ARBA" id="ARBA00023136"/>
    </source>
</evidence>
<dbReference type="Proteomes" id="UP000955338">
    <property type="component" value="Chromosome"/>
</dbReference>
<dbReference type="HAMAP" id="MF_00708">
    <property type="entry name" value="Fumarate_red_C"/>
    <property type="match status" value="1"/>
</dbReference>
<dbReference type="EMBL" id="CP022011">
    <property type="protein sequence ID" value="QDJ14004.1"/>
    <property type="molecule type" value="Genomic_DNA"/>
</dbReference>
<dbReference type="PIRSF" id="PIRSF000180">
    <property type="entry name" value="FrdC"/>
    <property type="match status" value="1"/>
</dbReference>
<keyword evidence="7" id="KW-1185">Reference proteome</keyword>
<organism evidence="6 7">
    <name type="scientific">Mergibacter septicus</name>
    <dbReference type="NCBI Taxonomy" id="221402"/>
    <lineage>
        <taxon>Bacteria</taxon>
        <taxon>Pseudomonadati</taxon>
        <taxon>Pseudomonadota</taxon>
        <taxon>Gammaproteobacteria</taxon>
        <taxon>Pasteurellales</taxon>
        <taxon>Pasteurellaceae</taxon>
        <taxon>Mergibacter</taxon>
    </lineage>
</organism>
<dbReference type="GO" id="GO:0045283">
    <property type="term" value="C:fumarate reductase complex"/>
    <property type="evidence" value="ECO:0007669"/>
    <property type="project" value="UniProtKB-UniRule"/>
</dbReference>
<comment type="function">
    <text evidence="5">Anchors the catalytic components of the fumarate reductase complex to the cell membrane, binds quinones.</text>
</comment>
<dbReference type="CDD" id="cd00546">
    <property type="entry name" value="QFR_TypeD_subunitC"/>
    <property type="match status" value="1"/>
</dbReference>
<dbReference type="InterPro" id="IPR034804">
    <property type="entry name" value="SQR/QFR_C/D"/>
</dbReference>
<feature type="transmembrane region" description="Helical" evidence="5">
    <location>
        <begin position="76"/>
        <end position="96"/>
    </location>
</feature>
<comment type="subunit">
    <text evidence="5">Part of an enzyme complex containing four subunits: a flavoprotein (FrdA), an iron-sulfur protein (FrdB), and two hydrophobic anchor proteins (FrdC and FrdD).</text>
</comment>
<sequence length="138" mass="16042">MSVVNHSSSSKRKKYVREVKASWWKKLDFYKAYMLREATAIPTVWFCIVLLFGVINLNTNGLEGIVTFISFLRNPIVIILNIITLGMVCYNTYTWFNLTPKALNIIYNNERLPQSYIRVVMWVITVAVTLLTLVLIYL</sequence>
<dbReference type="RefSeq" id="WP_261919914.1">
    <property type="nucleotide sequence ID" value="NZ_CP022011.1"/>
</dbReference>
<feature type="transmembrane region" description="Helical" evidence="5">
    <location>
        <begin position="116"/>
        <end position="137"/>
    </location>
</feature>
<evidence type="ECO:0000256" key="5">
    <source>
        <dbReference type="HAMAP-Rule" id="MF_00708"/>
    </source>
</evidence>
<dbReference type="GO" id="GO:0005886">
    <property type="term" value="C:plasma membrane"/>
    <property type="evidence" value="ECO:0007669"/>
    <property type="project" value="UniProtKB-SubCell"/>
</dbReference>
<evidence type="ECO:0000256" key="2">
    <source>
        <dbReference type="ARBA" id="ARBA00022692"/>
    </source>
</evidence>
<keyword evidence="3 5" id="KW-1133">Transmembrane helix</keyword>
<dbReference type="GO" id="GO:0000104">
    <property type="term" value="F:succinate dehydrogenase activity"/>
    <property type="evidence" value="ECO:0007669"/>
    <property type="project" value="UniProtKB-UniRule"/>
</dbReference>
<dbReference type="Gene3D" id="1.20.1300.10">
    <property type="entry name" value="Fumarate reductase/succinate dehydrogenase, transmembrane subunit"/>
    <property type="match status" value="1"/>
</dbReference>
<evidence type="ECO:0000313" key="7">
    <source>
        <dbReference type="Proteomes" id="UP000955338"/>
    </source>
</evidence>
<accession>A0A8E3MEY7</accession>